<dbReference type="RefSeq" id="WP_350343194.1">
    <property type="nucleotide sequence ID" value="NZ_CP158367.1"/>
</dbReference>
<dbReference type="Gene3D" id="1.10.132.100">
    <property type="match status" value="1"/>
</dbReference>
<proteinExistence type="predicted"/>
<reference evidence="1" key="1">
    <citation type="journal article" date="2013" name="Extremophiles">
        <title>Proteinivorax tanatarense gen. nov., sp. nov., an anaerobic, haloalkaliphilic, proteolytic bacterium isolated from a decaying algal bloom, and proposal of Proteinivoraceae fam. nov.</title>
        <authorList>
            <person name="Kevbrin V."/>
            <person name="Boltyanskaya Y."/>
            <person name="Zhilina T."/>
            <person name="Kolganova T."/>
            <person name="Lavrentjeva E."/>
            <person name="Kuznetsov B."/>
        </authorList>
    </citation>
    <scope>NUCLEOTIDE SEQUENCE</scope>
    <source>
        <strain evidence="1">Z-910T</strain>
    </source>
</reference>
<reference evidence="1" key="2">
    <citation type="submission" date="2024-06" db="EMBL/GenBank/DDBJ databases">
        <authorList>
            <person name="Petrova K.O."/>
            <person name="Toshchakov S.V."/>
            <person name="Boltjanskaja Y.V."/>
            <person name="Kevbrin V."/>
        </authorList>
    </citation>
    <scope>NUCLEOTIDE SEQUENCE</scope>
    <source>
        <strain evidence="1">Z-910T</strain>
    </source>
</reference>
<name>A0AAU7VKV5_9FIRM</name>
<gene>
    <name evidence="1" type="ORF">PRVXT_002482</name>
</gene>
<dbReference type="EMBL" id="CP158367">
    <property type="protein sequence ID" value="XBX74442.1"/>
    <property type="molecule type" value="Genomic_DNA"/>
</dbReference>
<organism evidence="1">
    <name type="scientific">Proteinivorax tanatarense</name>
    <dbReference type="NCBI Taxonomy" id="1260629"/>
    <lineage>
        <taxon>Bacteria</taxon>
        <taxon>Bacillati</taxon>
        <taxon>Bacillota</taxon>
        <taxon>Clostridia</taxon>
        <taxon>Eubacteriales</taxon>
        <taxon>Proteinivoracaceae</taxon>
        <taxon>Proteinivorax</taxon>
    </lineage>
</organism>
<protein>
    <submittedName>
        <fullName evidence="1">Type I-E CRISPR-associated protein Cse1/CasA</fullName>
    </submittedName>
</protein>
<evidence type="ECO:0000313" key="1">
    <source>
        <dbReference type="EMBL" id="XBX74442.1"/>
    </source>
</evidence>
<accession>A0AAU7VKV5</accession>
<dbReference type="AlphaFoldDB" id="A0AAU7VKV5"/>
<dbReference type="Pfam" id="PF09481">
    <property type="entry name" value="CRISPR_Cse1"/>
    <property type="match status" value="1"/>
</dbReference>
<dbReference type="InterPro" id="IPR013381">
    <property type="entry name" value="CRISPR-assoc_prot_Cse1"/>
</dbReference>
<sequence>MGKFNLIEEPWISVLTDEKGTTKEVSLIDLFENANQYKDLAGDSPTQNFAVLRVLLAILHTVFSRFDADGQPYHYFKIDDRLRQISTIDEEDVEDYSEDLYRNWNQMWQNKEFADIIYQYLNIWHDRFYLFDDKLPFYQVTEAVIAPDKISRKKASFVSGKTINRLVSESGNKNKIALFSPKHSSNKEILTAPEIARWLVTYQGYSGLSDKAIFGKEKYKSSKGWLFDIGGVFLKGNNLCETLLLNLVLVHPKSEYIGYKQKPCWEYSSQDIVDRSFSINKVNNIAELYTNWSRAIYIDPETDISKAFSFNTVKLTDIDHQDQFLEPMTIWRYNKSGENKGKHTPRKHQAEQSVWRSFGLITLPNSYKEDQERPSIINWIDNISESINNFDMTIESVSMKHDGKPISWLPVDEIYDSLKINDLVLTDSADDGWLIRINEAVDRTKEVIGGTYRRFLVDVRNIRKLDSNHQFVNRGVEDLYYAIDQPFREWLSSIKPTDSKREKISQWYNSLDKIVDNHAEKVLENATYRDYIGIKSEDQENKGANIITAYNKFKYFLNKQ</sequence>